<dbReference type="GO" id="GO:0008652">
    <property type="term" value="P:amino acid biosynthetic process"/>
    <property type="evidence" value="ECO:0007669"/>
    <property type="project" value="UniProtKB-KW"/>
</dbReference>
<keyword evidence="14 17" id="KW-0057">Aromatic amino acid biosynthesis</keyword>
<dbReference type="InterPro" id="IPR056179">
    <property type="entry name" value="DHQS_C"/>
</dbReference>
<evidence type="ECO:0000256" key="2">
    <source>
        <dbReference type="ARBA" id="ARBA00001911"/>
    </source>
</evidence>
<comment type="caution">
    <text evidence="17">Lacks conserved residue(s) required for the propagation of feature annotation.</text>
</comment>
<dbReference type="InterPro" id="IPR030963">
    <property type="entry name" value="DHQ_synth_fam"/>
</dbReference>
<organism evidence="20 21">
    <name type="scientific">Arachnia propionica</name>
    <dbReference type="NCBI Taxonomy" id="1750"/>
    <lineage>
        <taxon>Bacteria</taxon>
        <taxon>Bacillati</taxon>
        <taxon>Actinomycetota</taxon>
        <taxon>Actinomycetes</taxon>
        <taxon>Propionibacteriales</taxon>
        <taxon>Propionibacteriaceae</taxon>
        <taxon>Arachnia</taxon>
    </lineage>
</organism>
<dbReference type="GO" id="GO:0000166">
    <property type="term" value="F:nucleotide binding"/>
    <property type="evidence" value="ECO:0007669"/>
    <property type="project" value="UniProtKB-KW"/>
</dbReference>
<gene>
    <name evidence="17 20" type="primary">aroB</name>
    <name evidence="20" type="ORF">EII34_01555</name>
</gene>
<dbReference type="PANTHER" id="PTHR43622">
    <property type="entry name" value="3-DEHYDROQUINATE SYNTHASE"/>
    <property type="match status" value="1"/>
</dbReference>
<comment type="subcellular location">
    <subcellularLocation>
        <location evidence="3 17">Cytoplasm</location>
    </subcellularLocation>
</comment>
<evidence type="ECO:0000313" key="20">
    <source>
        <dbReference type="EMBL" id="RRD07194.1"/>
    </source>
</evidence>
<feature type="domain" description="3-dehydroquinate synthase C-terminal" evidence="19">
    <location>
        <begin position="174"/>
        <end position="322"/>
    </location>
</feature>
<dbReference type="InterPro" id="IPR030960">
    <property type="entry name" value="DHQS/DOIS_N"/>
</dbReference>
<evidence type="ECO:0000256" key="13">
    <source>
        <dbReference type="ARBA" id="ARBA00023027"/>
    </source>
</evidence>
<evidence type="ECO:0000313" key="21">
    <source>
        <dbReference type="Proteomes" id="UP000280819"/>
    </source>
</evidence>
<evidence type="ECO:0000256" key="8">
    <source>
        <dbReference type="ARBA" id="ARBA00022490"/>
    </source>
</evidence>
<comment type="catalytic activity">
    <reaction evidence="1 17">
        <text>7-phospho-2-dehydro-3-deoxy-D-arabino-heptonate = 3-dehydroquinate + phosphate</text>
        <dbReference type="Rhea" id="RHEA:21968"/>
        <dbReference type="ChEBI" id="CHEBI:32364"/>
        <dbReference type="ChEBI" id="CHEBI:43474"/>
        <dbReference type="ChEBI" id="CHEBI:58394"/>
        <dbReference type="EC" id="4.2.3.4"/>
    </reaction>
</comment>
<dbReference type="GO" id="GO:0003856">
    <property type="term" value="F:3-dehydroquinate synthase activity"/>
    <property type="evidence" value="ECO:0007669"/>
    <property type="project" value="UniProtKB-UniRule"/>
</dbReference>
<dbReference type="EC" id="4.2.3.4" evidence="6 17"/>
<comment type="cofactor">
    <cofactor evidence="2 17">
        <name>NAD(+)</name>
        <dbReference type="ChEBI" id="CHEBI:57540"/>
    </cofactor>
</comment>
<keyword evidence="10 17" id="KW-0479">Metal-binding</keyword>
<feature type="binding site" evidence="17">
    <location>
        <position position="135"/>
    </location>
    <ligand>
        <name>NAD(+)</name>
        <dbReference type="ChEBI" id="CHEBI:57540"/>
    </ligand>
</feature>
<comment type="caution">
    <text evidence="20">The sequence shown here is derived from an EMBL/GenBank/DDBJ whole genome shotgun (WGS) entry which is preliminary data.</text>
</comment>
<dbReference type="RefSeq" id="WP_124842103.1">
    <property type="nucleotide sequence ID" value="NZ_RQZG01000001.1"/>
</dbReference>
<evidence type="ECO:0000256" key="9">
    <source>
        <dbReference type="ARBA" id="ARBA00022605"/>
    </source>
</evidence>
<evidence type="ECO:0000256" key="17">
    <source>
        <dbReference type="HAMAP-Rule" id="MF_00110"/>
    </source>
</evidence>
<reference evidence="20 21" key="1">
    <citation type="submission" date="2018-11" db="EMBL/GenBank/DDBJ databases">
        <title>Genomes From Bacteria Associated with the Canine Oral Cavity: a Test Case for Automated Genome-Based Taxonomic Assignment.</title>
        <authorList>
            <person name="Coil D.A."/>
            <person name="Jospin G."/>
            <person name="Darling A.E."/>
            <person name="Wallis C."/>
            <person name="Davis I.J."/>
            <person name="Harris S."/>
            <person name="Eisen J.A."/>
            <person name="Holcombe L.J."/>
            <person name="O'Flynn C."/>
        </authorList>
    </citation>
    <scope>NUCLEOTIDE SEQUENCE [LARGE SCALE GENOMIC DNA]</scope>
    <source>
        <strain evidence="20 21">OH887_COT-365</strain>
    </source>
</reference>
<dbReference type="GO" id="GO:0009073">
    <property type="term" value="P:aromatic amino acid family biosynthetic process"/>
    <property type="evidence" value="ECO:0007669"/>
    <property type="project" value="UniProtKB-KW"/>
</dbReference>
<keyword evidence="15 17" id="KW-0456">Lyase</keyword>
<dbReference type="CDD" id="cd08195">
    <property type="entry name" value="DHQS"/>
    <property type="match status" value="1"/>
</dbReference>
<feature type="binding site" evidence="17">
    <location>
        <position position="144"/>
    </location>
    <ligand>
        <name>NAD(+)</name>
        <dbReference type="ChEBI" id="CHEBI:57540"/>
    </ligand>
</feature>
<evidence type="ECO:0000256" key="1">
    <source>
        <dbReference type="ARBA" id="ARBA00001393"/>
    </source>
</evidence>
<evidence type="ECO:0000256" key="14">
    <source>
        <dbReference type="ARBA" id="ARBA00023141"/>
    </source>
</evidence>
<keyword evidence="16 17" id="KW-0170">Cobalt</keyword>
<protein>
    <recommendedName>
        <fullName evidence="7 17">3-dehydroquinate synthase</fullName>
        <shortName evidence="17">DHQS</shortName>
        <ecNumber evidence="6 17">4.2.3.4</ecNumber>
    </recommendedName>
</protein>
<evidence type="ECO:0000259" key="18">
    <source>
        <dbReference type="Pfam" id="PF01761"/>
    </source>
</evidence>
<comment type="cofactor">
    <cofactor evidence="17">
        <name>Co(2+)</name>
        <dbReference type="ChEBI" id="CHEBI:48828"/>
    </cofactor>
    <cofactor evidence="17">
        <name>Zn(2+)</name>
        <dbReference type="ChEBI" id="CHEBI:29105"/>
    </cofactor>
    <text evidence="17">Binds 1 divalent metal cation per subunit. Can use either Co(2+) or Zn(2+).</text>
</comment>
<feature type="binding site" evidence="17">
    <location>
        <position position="177"/>
    </location>
    <ligand>
        <name>Zn(2+)</name>
        <dbReference type="ChEBI" id="CHEBI:29105"/>
    </ligand>
</feature>
<evidence type="ECO:0000256" key="11">
    <source>
        <dbReference type="ARBA" id="ARBA00022741"/>
    </source>
</evidence>
<dbReference type="OrthoDB" id="9806583at2"/>
<dbReference type="GO" id="GO:0005737">
    <property type="term" value="C:cytoplasm"/>
    <property type="evidence" value="ECO:0007669"/>
    <property type="project" value="UniProtKB-SubCell"/>
</dbReference>
<keyword evidence="12 17" id="KW-0862">Zinc</keyword>
<evidence type="ECO:0000256" key="15">
    <source>
        <dbReference type="ARBA" id="ARBA00023239"/>
    </source>
</evidence>
<evidence type="ECO:0000256" key="3">
    <source>
        <dbReference type="ARBA" id="ARBA00004496"/>
    </source>
</evidence>
<keyword evidence="9 17" id="KW-0028">Amino-acid biosynthesis</keyword>
<evidence type="ECO:0000256" key="5">
    <source>
        <dbReference type="ARBA" id="ARBA00005412"/>
    </source>
</evidence>
<dbReference type="GO" id="GO:0009423">
    <property type="term" value="P:chorismate biosynthetic process"/>
    <property type="evidence" value="ECO:0007669"/>
    <property type="project" value="UniProtKB-UniRule"/>
</dbReference>
<evidence type="ECO:0000256" key="16">
    <source>
        <dbReference type="ARBA" id="ARBA00023285"/>
    </source>
</evidence>
<dbReference type="Pfam" id="PF01761">
    <property type="entry name" value="DHQ_synthase"/>
    <property type="match status" value="1"/>
</dbReference>
<evidence type="ECO:0000256" key="7">
    <source>
        <dbReference type="ARBA" id="ARBA00017684"/>
    </source>
</evidence>
<comment type="pathway">
    <text evidence="4 17">Metabolic intermediate biosynthesis; chorismate biosynthesis; chorismate from D-erythrose 4-phosphate and phosphoenolpyruvate: step 2/7.</text>
</comment>
<accession>A0A3P1TCS0</accession>
<evidence type="ECO:0000259" key="19">
    <source>
        <dbReference type="Pfam" id="PF24621"/>
    </source>
</evidence>
<sequence length="364" mass="38341">MRIGVTAAVPYDVVIDHGALAELPGVLGSATRIAIIVPETLAGQAGLVAVRCGDRQVTLIPVPDSEAAKTPEVLTRCWEALAGAGFTRSDLVIGLGGGTTTDLAGFVAASWLRGVGFISIPTSVLGMVDAAVGGKTGINLPTGKNLVGAFHEPVAVLCDLDLLTGLPEVEVRSGLAEVVKCGFIRDARILQLLDDDLPGALDVTSATFAELVGRAVAVKAEVVSRDLTERTSVGDAVGREALNYGHTLGHAVEARENFSWRHGEAIAVGMVFMAEVSRRLLGLSKRCVNDHSRLLAGLGLPISYPEQAWQELRALMSLDKKSRGTTLRLVGLREQGSPVILEAPDEQELSRAWTAVFREAVTDG</sequence>
<dbReference type="PIRSF" id="PIRSF001455">
    <property type="entry name" value="DHQ_synth"/>
    <property type="match status" value="1"/>
</dbReference>
<dbReference type="UniPathway" id="UPA00053">
    <property type="reaction ID" value="UER00085"/>
</dbReference>
<evidence type="ECO:0000256" key="12">
    <source>
        <dbReference type="ARBA" id="ARBA00022833"/>
    </source>
</evidence>
<dbReference type="Gene3D" id="1.20.1090.10">
    <property type="entry name" value="Dehydroquinate synthase-like - alpha domain"/>
    <property type="match status" value="1"/>
</dbReference>
<dbReference type="Gene3D" id="3.40.50.1970">
    <property type="match status" value="1"/>
</dbReference>
<keyword evidence="8 17" id="KW-0963">Cytoplasm</keyword>
<name>A0A3P1TCS0_9ACTN</name>
<dbReference type="SUPFAM" id="SSF56796">
    <property type="entry name" value="Dehydroquinate synthase-like"/>
    <property type="match status" value="1"/>
</dbReference>
<feature type="binding site" evidence="17">
    <location>
        <position position="262"/>
    </location>
    <ligand>
        <name>Zn(2+)</name>
        <dbReference type="ChEBI" id="CHEBI:29105"/>
    </ligand>
</feature>
<dbReference type="AlphaFoldDB" id="A0A3P1TCS0"/>
<comment type="similarity">
    <text evidence="5 17">Belongs to the sugar phosphate cyclases superfamily. Dehydroquinate synthase family.</text>
</comment>
<dbReference type="GO" id="GO:0046872">
    <property type="term" value="F:metal ion binding"/>
    <property type="evidence" value="ECO:0007669"/>
    <property type="project" value="UniProtKB-KW"/>
</dbReference>
<dbReference type="EMBL" id="RQZG01000001">
    <property type="protein sequence ID" value="RRD07194.1"/>
    <property type="molecule type" value="Genomic_DNA"/>
</dbReference>
<feature type="binding site" evidence="17">
    <location>
        <begin position="122"/>
        <end position="123"/>
    </location>
    <ligand>
        <name>NAD(+)</name>
        <dbReference type="ChEBI" id="CHEBI:57540"/>
    </ligand>
</feature>
<keyword evidence="13 17" id="KW-0520">NAD</keyword>
<comment type="function">
    <text evidence="17">Catalyzes the conversion of 3-deoxy-D-arabino-heptulosonate 7-phosphate (DAHP) to dehydroquinate (DHQ).</text>
</comment>
<dbReference type="NCBIfam" id="TIGR01357">
    <property type="entry name" value="aroB"/>
    <property type="match status" value="1"/>
</dbReference>
<dbReference type="InterPro" id="IPR050071">
    <property type="entry name" value="Dehydroquinate_synthase"/>
</dbReference>
<dbReference type="Pfam" id="PF24621">
    <property type="entry name" value="DHQS_C"/>
    <property type="match status" value="1"/>
</dbReference>
<evidence type="ECO:0000256" key="4">
    <source>
        <dbReference type="ARBA" id="ARBA00004661"/>
    </source>
</evidence>
<evidence type="ECO:0000256" key="6">
    <source>
        <dbReference type="ARBA" id="ARBA00013031"/>
    </source>
</evidence>
<evidence type="ECO:0000256" key="10">
    <source>
        <dbReference type="ARBA" id="ARBA00022723"/>
    </source>
</evidence>
<proteinExistence type="inferred from homology"/>
<dbReference type="Proteomes" id="UP000280819">
    <property type="component" value="Unassembled WGS sequence"/>
</dbReference>
<keyword evidence="11 17" id="KW-0547">Nucleotide-binding</keyword>
<feature type="domain" description="3-dehydroquinate synthase N-terminal" evidence="18">
    <location>
        <begin position="61"/>
        <end position="172"/>
    </location>
</feature>
<feature type="binding site" evidence="17">
    <location>
        <position position="246"/>
    </location>
    <ligand>
        <name>Zn(2+)</name>
        <dbReference type="ChEBI" id="CHEBI:29105"/>
    </ligand>
</feature>
<dbReference type="HAMAP" id="MF_00110">
    <property type="entry name" value="DHQ_synthase"/>
    <property type="match status" value="1"/>
</dbReference>
<dbReference type="InterPro" id="IPR016037">
    <property type="entry name" value="DHQ_synth_AroB"/>
</dbReference>
<dbReference type="PANTHER" id="PTHR43622:SF7">
    <property type="entry name" value="3-DEHYDROQUINATE SYNTHASE, CHLOROPLASTIC"/>
    <property type="match status" value="1"/>
</dbReference>